<dbReference type="EMBL" id="JAUJWV010000001">
    <property type="protein sequence ID" value="MDN7240894.1"/>
    <property type="molecule type" value="Genomic_DNA"/>
</dbReference>
<dbReference type="InterPro" id="IPR025672">
    <property type="entry name" value="Sigma_reg_C_dom"/>
</dbReference>
<evidence type="ECO:0000313" key="3">
    <source>
        <dbReference type="EMBL" id="MDN7240894.1"/>
    </source>
</evidence>
<gene>
    <name evidence="3" type="ORF">QWY14_03790</name>
</gene>
<accession>A0ABT8MZ59</accession>
<keyword evidence="1" id="KW-0472">Membrane</keyword>
<comment type="caution">
    <text evidence="3">The sequence shown here is derived from an EMBL/GenBank/DDBJ whole genome shotgun (WGS) entry which is preliminary data.</text>
</comment>
<proteinExistence type="predicted"/>
<feature type="transmembrane region" description="Helical" evidence="1">
    <location>
        <begin position="30"/>
        <end position="53"/>
    </location>
</feature>
<sequence length="308" mass="34788">MSEKNELFPKDTDFSNLVKKARRKSLLRNIVVSVIVSCLLFAGLFWLGTFMMYKKIDEDISYDYAWRSIQGANVQSTGSDFNYTPFSVSVITGSNKYVAGVPLPWENLEKVFSIFGSSRIVQSNSISGTGSIEDKRIPLYFQGERVIEFYAPGENYDFLPDDRPLLDEIAEYQVVEMAYSFDAGYSLEEVEAIFSDQSNWYWVGGISTPDNQPVYGGNAYGFHKNRDPIESANGFIQQLKWLQEEKGDSQQEAKRLYDTLTDKGQIELKPESLRLFGIVVTGTAEELKQFNGSPMIRAAVLGATTDKY</sequence>
<keyword evidence="4" id="KW-1185">Reference proteome</keyword>
<organism evidence="3 4">
    <name type="scientific">Planococcus shixiaomingii</name>
    <dbReference type="NCBI Taxonomy" id="3058393"/>
    <lineage>
        <taxon>Bacteria</taxon>
        <taxon>Bacillati</taxon>
        <taxon>Bacillota</taxon>
        <taxon>Bacilli</taxon>
        <taxon>Bacillales</taxon>
        <taxon>Caryophanaceae</taxon>
        <taxon>Planococcus</taxon>
    </lineage>
</organism>
<dbReference type="Proteomes" id="UP001172055">
    <property type="component" value="Unassembled WGS sequence"/>
</dbReference>
<reference evidence="3 4" key="1">
    <citation type="submission" date="2023-06" db="EMBL/GenBank/DDBJ databases">
        <title>Novel species in genus Planococcus.</title>
        <authorList>
            <person name="Ning S."/>
        </authorList>
    </citation>
    <scope>NUCLEOTIDE SEQUENCE [LARGE SCALE GENOMIC DNA]</scope>
    <source>
        <strain evidence="3 4">N028</strain>
    </source>
</reference>
<keyword evidence="1" id="KW-0812">Transmembrane</keyword>
<evidence type="ECO:0000256" key="1">
    <source>
        <dbReference type="SAM" id="Phobius"/>
    </source>
</evidence>
<keyword evidence="1" id="KW-1133">Transmembrane helix</keyword>
<name>A0ABT8MZ59_9BACL</name>
<protein>
    <submittedName>
        <fullName evidence="3">Anti sigma factor C-terminal domain-containing protein</fullName>
    </submittedName>
</protein>
<dbReference type="RefSeq" id="WP_301722794.1">
    <property type="nucleotide sequence ID" value="NZ_JAUJWV010000001.1"/>
</dbReference>
<dbReference type="Pfam" id="PF13791">
    <property type="entry name" value="Sigma_reg_C"/>
    <property type="match status" value="1"/>
</dbReference>
<evidence type="ECO:0000259" key="2">
    <source>
        <dbReference type="Pfam" id="PF13791"/>
    </source>
</evidence>
<evidence type="ECO:0000313" key="4">
    <source>
        <dbReference type="Proteomes" id="UP001172055"/>
    </source>
</evidence>
<feature type="domain" description="Sigma factor regulator C-terminal" evidence="2">
    <location>
        <begin position="166"/>
        <end position="302"/>
    </location>
</feature>